<evidence type="ECO:0000313" key="1">
    <source>
        <dbReference type="EMBL" id="SQA60989.1"/>
    </source>
</evidence>
<gene>
    <name evidence="1" type="ORF">NCTC11967_01027</name>
</gene>
<protein>
    <submittedName>
        <fullName evidence="1">Uncharacterized protein</fullName>
    </submittedName>
</protein>
<dbReference type="Proteomes" id="UP000251313">
    <property type="component" value="Unassembled WGS sequence"/>
</dbReference>
<reference evidence="1 2" key="1">
    <citation type="submission" date="2018-06" db="EMBL/GenBank/DDBJ databases">
        <authorList>
            <consortium name="Pathogen Informatics"/>
            <person name="Doyle S."/>
        </authorList>
    </citation>
    <scope>NUCLEOTIDE SEQUENCE [LARGE SCALE GENOMIC DNA]</scope>
    <source>
        <strain evidence="1 2">NCTC11967</strain>
    </source>
</reference>
<proteinExistence type="predicted"/>
<sequence length="67" mass="7720">MLQRKLNHTIPDVFLTIKPLNAVLIAENDFITELHAERVLLTMPTLFNEEMSVKTASTADARQKRQR</sequence>
<accession>A0AB38FSP1</accession>
<name>A0AB38FSP1_9ENTR</name>
<dbReference type="RefSeq" id="WP_006820001.1">
    <property type="nucleotide sequence ID" value="NZ_CABKQJ010000016.1"/>
</dbReference>
<dbReference type="EMBL" id="UAVL01000001">
    <property type="protein sequence ID" value="SQA60989.1"/>
    <property type="molecule type" value="Genomic_DNA"/>
</dbReference>
<comment type="caution">
    <text evidence="1">The sequence shown here is derived from an EMBL/GenBank/DDBJ whole genome shotgun (WGS) entry which is preliminary data.</text>
</comment>
<dbReference type="AlphaFoldDB" id="A0AB38FSP1"/>
<evidence type="ECO:0000313" key="2">
    <source>
        <dbReference type="Proteomes" id="UP000251313"/>
    </source>
</evidence>
<organism evidence="1 2">
    <name type="scientific">Yokenella regensburgei</name>
    <dbReference type="NCBI Taxonomy" id="158877"/>
    <lineage>
        <taxon>Bacteria</taxon>
        <taxon>Pseudomonadati</taxon>
        <taxon>Pseudomonadota</taxon>
        <taxon>Gammaproteobacteria</taxon>
        <taxon>Enterobacterales</taxon>
        <taxon>Enterobacteriaceae</taxon>
        <taxon>Yokenella</taxon>
    </lineage>
</organism>